<evidence type="ECO:0000313" key="2">
    <source>
        <dbReference type="EMBL" id="CDN32168.1"/>
    </source>
</evidence>
<dbReference type="AlphaFoldDB" id="A0A060RDF2"/>
<dbReference type="HOGENOM" id="CLU_2479943_0_0_10"/>
<keyword evidence="3" id="KW-1185">Reference proteome</keyword>
<dbReference type="Proteomes" id="UP000027616">
    <property type="component" value="Chromosome I"/>
</dbReference>
<feature type="transmembrane region" description="Helical" evidence="1">
    <location>
        <begin position="6"/>
        <end position="27"/>
    </location>
</feature>
<protein>
    <submittedName>
        <fullName evidence="2">Uncharacterized protein</fullName>
    </submittedName>
</protein>
<gene>
    <name evidence="2" type="ORF">BN938_2095</name>
</gene>
<keyword evidence="1" id="KW-0472">Membrane</keyword>
<name>A0A060RDF2_9BACT</name>
<sequence length="87" mass="10269">MESRELKWLFPVPVMGIWGVFGYYGYYFDFGNLKLVKVYAKQWRNFIMVEDIYEEVVIISVEQKEEFLRSLEQSNNISVAVDNQSGS</sequence>
<keyword evidence="1" id="KW-0812">Transmembrane</keyword>
<dbReference type="eggNOG" id="ENOG50312M7">
    <property type="taxonomic scope" value="Bacteria"/>
</dbReference>
<dbReference type="EMBL" id="HG934468">
    <property type="protein sequence ID" value="CDN32168.1"/>
    <property type="molecule type" value="Genomic_DNA"/>
</dbReference>
<evidence type="ECO:0000256" key="1">
    <source>
        <dbReference type="SAM" id="Phobius"/>
    </source>
</evidence>
<keyword evidence="1" id="KW-1133">Transmembrane helix</keyword>
<dbReference type="KEGG" id="rbc:BN938_2095"/>
<accession>A0A060RDF2</accession>
<reference evidence="2 3" key="1">
    <citation type="journal article" date="2015" name="Genome Announc.">
        <title>Complete Genome Sequence of the Novel Leech Symbiont Mucinivorans hirudinis M3T.</title>
        <authorList>
            <person name="Nelson M.C."/>
            <person name="Bomar L."/>
            <person name="Graf J."/>
        </authorList>
    </citation>
    <scope>NUCLEOTIDE SEQUENCE [LARGE SCALE GENOMIC DNA]</scope>
    <source>
        <strain evidence="3">M3</strain>
    </source>
</reference>
<evidence type="ECO:0000313" key="3">
    <source>
        <dbReference type="Proteomes" id="UP000027616"/>
    </source>
</evidence>
<organism evidence="2 3">
    <name type="scientific">Mucinivorans hirudinis</name>
    <dbReference type="NCBI Taxonomy" id="1433126"/>
    <lineage>
        <taxon>Bacteria</taxon>
        <taxon>Pseudomonadati</taxon>
        <taxon>Bacteroidota</taxon>
        <taxon>Bacteroidia</taxon>
        <taxon>Bacteroidales</taxon>
        <taxon>Rikenellaceae</taxon>
        <taxon>Mucinivorans</taxon>
    </lineage>
</organism>
<proteinExistence type="predicted"/>